<dbReference type="AlphaFoldDB" id="L7MJA0"/>
<dbReference type="Gene3D" id="2.40.128.20">
    <property type="match status" value="1"/>
</dbReference>
<feature type="non-terminal residue" evidence="1">
    <location>
        <position position="1"/>
    </location>
</feature>
<evidence type="ECO:0000313" key="1">
    <source>
        <dbReference type="EMBL" id="JAA63254.1"/>
    </source>
</evidence>
<sequence>QGSLGAGMVVECRAPYSGVKAIQDGHLRIVDVFNTTQRLWMYQQNFSKLVFTPPTFESNIDCMYLQKESITEKDYIYCEIKRQEGQYGGHLLNGTFYNITGKLGDMYVVFDGDDPNPYENMTLLYTDQNCSVFLVNYLLQYNNHSAVSAPPVCQVFLPENQLSTGLTEKCRIYYNETCKGETTRFYTDTCKFAGTGLGCLSDTL</sequence>
<organism evidence="1">
    <name type="scientific">Rhipicephalus pulchellus</name>
    <name type="common">Yellow backed tick</name>
    <name type="synonym">Dermacentor pulchellus</name>
    <dbReference type="NCBI Taxonomy" id="72859"/>
    <lineage>
        <taxon>Eukaryota</taxon>
        <taxon>Metazoa</taxon>
        <taxon>Ecdysozoa</taxon>
        <taxon>Arthropoda</taxon>
        <taxon>Chelicerata</taxon>
        <taxon>Arachnida</taxon>
        <taxon>Acari</taxon>
        <taxon>Parasitiformes</taxon>
        <taxon>Ixodida</taxon>
        <taxon>Ixodoidea</taxon>
        <taxon>Ixodidae</taxon>
        <taxon>Rhipicephalinae</taxon>
        <taxon>Rhipicephalus</taxon>
        <taxon>Rhipicephalus</taxon>
    </lineage>
</organism>
<protein>
    <submittedName>
        <fullName evidence="1">Putative group v salivary lipocalin</fullName>
    </submittedName>
</protein>
<dbReference type="InterPro" id="IPR012674">
    <property type="entry name" value="Calycin"/>
</dbReference>
<dbReference type="EMBL" id="GACK01001780">
    <property type="protein sequence ID" value="JAA63254.1"/>
    <property type="molecule type" value="mRNA"/>
</dbReference>
<reference evidence="1" key="1">
    <citation type="submission" date="2012-11" db="EMBL/GenBank/DDBJ databases">
        <authorList>
            <person name="Lucero-Rivera Y.E."/>
            <person name="Tovar-Ramirez D."/>
        </authorList>
    </citation>
    <scope>NUCLEOTIDE SEQUENCE</scope>
    <source>
        <tissue evidence="1">Salivary gland</tissue>
    </source>
</reference>
<proteinExistence type="evidence at transcript level"/>
<accession>L7MJA0</accession>
<dbReference type="SUPFAM" id="SSF50814">
    <property type="entry name" value="Lipocalins"/>
    <property type="match status" value="1"/>
</dbReference>
<reference evidence="1" key="2">
    <citation type="journal article" date="2015" name="J. Proteomics">
        <title>Sexual differences in the sialomes of the zebra tick, Rhipicephalus pulchellus.</title>
        <authorList>
            <person name="Tan A.W."/>
            <person name="Francischetti I.M."/>
            <person name="Slovak M."/>
            <person name="Kini R.M."/>
            <person name="Ribeiro J.M."/>
        </authorList>
    </citation>
    <scope>NUCLEOTIDE SEQUENCE</scope>
    <source>
        <tissue evidence="1">Salivary gland</tissue>
    </source>
</reference>
<name>L7MJA0_RHIPC</name>